<feature type="region of interest" description="Disordered" evidence="1">
    <location>
        <begin position="52"/>
        <end position="75"/>
    </location>
</feature>
<dbReference type="EMBL" id="JAYKXP010000151">
    <property type="protein sequence ID" value="KAK7022716.1"/>
    <property type="molecule type" value="Genomic_DNA"/>
</dbReference>
<evidence type="ECO:0000313" key="3">
    <source>
        <dbReference type="Proteomes" id="UP001383192"/>
    </source>
</evidence>
<reference evidence="2 3" key="1">
    <citation type="submission" date="2024-01" db="EMBL/GenBank/DDBJ databases">
        <title>A draft genome for a cacao thread blight-causing isolate of Paramarasmius palmivorus.</title>
        <authorList>
            <person name="Baruah I.K."/>
            <person name="Bukari Y."/>
            <person name="Amoako-Attah I."/>
            <person name="Meinhardt L.W."/>
            <person name="Bailey B.A."/>
            <person name="Cohen S.P."/>
        </authorList>
    </citation>
    <scope>NUCLEOTIDE SEQUENCE [LARGE SCALE GENOMIC DNA]</scope>
    <source>
        <strain evidence="2 3">GH-12</strain>
    </source>
</reference>
<protein>
    <submittedName>
        <fullName evidence="2">Uncharacterized protein</fullName>
    </submittedName>
</protein>
<dbReference type="AlphaFoldDB" id="A0AAW0B980"/>
<evidence type="ECO:0000256" key="1">
    <source>
        <dbReference type="SAM" id="MobiDB-lite"/>
    </source>
</evidence>
<keyword evidence="3" id="KW-1185">Reference proteome</keyword>
<proteinExistence type="predicted"/>
<gene>
    <name evidence="2" type="ORF">VNI00_016992</name>
</gene>
<organism evidence="2 3">
    <name type="scientific">Paramarasmius palmivorus</name>
    <dbReference type="NCBI Taxonomy" id="297713"/>
    <lineage>
        <taxon>Eukaryota</taxon>
        <taxon>Fungi</taxon>
        <taxon>Dikarya</taxon>
        <taxon>Basidiomycota</taxon>
        <taxon>Agaricomycotina</taxon>
        <taxon>Agaricomycetes</taxon>
        <taxon>Agaricomycetidae</taxon>
        <taxon>Agaricales</taxon>
        <taxon>Marasmiineae</taxon>
        <taxon>Marasmiaceae</taxon>
        <taxon>Paramarasmius</taxon>
    </lineage>
</organism>
<evidence type="ECO:0000313" key="2">
    <source>
        <dbReference type="EMBL" id="KAK7022716.1"/>
    </source>
</evidence>
<comment type="caution">
    <text evidence="2">The sequence shown here is derived from an EMBL/GenBank/DDBJ whole genome shotgun (WGS) entry which is preliminary data.</text>
</comment>
<dbReference type="Proteomes" id="UP001383192">
    <property type="component" value="Unassembled WGS sequence"/>
</dbReference>
<feature type="non-terminal residue" evidence="2">
    <location>
        <position position="109"/>
    </location>
</feature>
<name>A0AAW0B980_9AGAR</name>
<accession>A0AAW0B980</accession>
<sequence length="109" mass="11548">MRVVHMVMLDPVFFDGEDVGPTLSAVRGTCDVRPGSAEALSRESFTGAWLSPPVSRSGSPVMEDDTDDEYRGGTGFPKVSVVSGTVVDPSGNCFAPSMEYPFVDVSGLK</sequence>